<dbReference type="Pfam" id="PF01300">
    <property type="entry name" value="Sua5_yciO_yrdC"/>
    <property type="match status" value="1"/>
</dbReference>
<evidence type="ECO:0000259" key="14">
    <source>
        <dbReference type="PROSITE" id="PS51163"/>
    </source>
</evidence>
<protein>
    <recommendedName>
        <fullName evidence="4">Threonylcarbamoyl-AMP synthase</fullName>
        <ecNumber evidence="3">2.7.7.87</ecNumber>
    </recommendedName>
    <alternativeName>
        <fullName evidence="11">L-threonylcarbamoyladenylate synthase</fullName>
    </alternativeName>
</protein>
<dbReference type="EMBL" id="MU004233">
    <property type="protein sequence ID" value="KAF2671169.1"/>
    <property type="molecule type" value="Genomic_DNA"/>
</dbReference>
<evidence type="ECO:0000256" key="1">
    <source>
        <dbReference type="ARBA" id="ARBA00004496"/>
    </source>
</evidence>
<evidence type="ECO:0000256" key="8">
    <source>
        <dbReference type="ARBA" id="ARBA00022695"/>
    </source>
</evidence>
<name>A0A6A6UFW2_9PEZI</name>
<evidence type="ECO:0000256" key="3">
    <source>
        <dbReference type="ARBA" id="ARBA00012584"/>
    </source>
</evidence>
<comment type="catalytic activity">
    <reaction evidence="12">
        <text>L-threonine + hydrogencarbonate + ATP = L-threonylcarbamoyladenylate + diphosphate + H2O</text>
        <dbReference type="Rhea" id="RHEA:36407"/>
        <dbReference type="ChEBI" id="CHEBI:15377"/>
        <dbReference type="ChEBI" id="CHEBI:17544"/>
        <dbReference type="ChEBI" id="CHEBI:30616"/>
        <dbReference type="ChEBI" id="CHEBI:33019"/>
        <dbReference type="ChEBI" id="CHEBI:57926"/>
        <dbReference type="ChEBI" id="CHEBI:73682"/>
        <dbReference type="EC" id="2.7.7.87"/>
    </reaction>
</comment>
<keyword evidence="8" id="KW-0548">Nucleotidyltransferase</keyword>
<evidence type="ECO:0000256" key="13">
    <source>
        <dbReference type="ARBA" id="ARBA00056339"/>
    </source>
</evidence>
<dbReference type="Pfam" id="PF03481">
    <property type="entry name" value="Sua5_C"/>
    <property type="match status" value="1"/>
</dbReference>
<evidence type="ECO:0000313" key="16">
    <source>
        <dbReference type="Proteomes" id="UP000799302"/>
    </source>
</evidence>
<dbReference type="PROSITE" id="PS51163">
    <property type="entry name" value="YRDC"/>
    <property type="match status" value="1"/>
</dbReference>
<dbReference type="InterPro" id="IPR050156">
    <property type="entry name" value="TC-AMP_synthase_SUA5"/>
</dbReference>
<dbReference type="GO" id="GO:0005524">
    <property type="term" value="F:ATP binding"/>
    <property type="evidence" value="ECO:0007669"/>
    <property type="project" value="UniProtKB-KW"/>
</dbReference>
<dbReference type="Proteomes" id="UP000799302">
    <property type="component" value="Unassembled WGS sequence"/>
</dbReference>
<dbReference type="GO" id="GO:0061710">
    <property type="term" value="F:L-threonylcarbamoyladenylate synthase"/>
    <property type="evidence" value="ECO:0007669"/>
    <property type="project" value="UniProtKB-EC"/>
</dbReference>
<gene>
    <name evidence="15" type="ORF">BT63DRAFT_438677</name>
</gene>
<dbReference type="AlphaFoldDB" id="A0A6A6UFW2"/>
<dbReference type="PANTHER" id="PTHR17490:SF16">
    <property type="entry name" value="THREONYLCARBAMOYL-AMP SYNTHASE"/>
    <property type="match status" value="1"/>
</dbReference>
<dbReference type="GO" id="GO:0000049">
    <property type="term" value="F:tRNA binding"/>
    <property type="evidence" value="ECO:0007669"/>
    <property type="project" value="TreeGrafter"/>
</dbReference>
<dbReference type="InterPro" id="IPR017945">
    <property type="entry name" value="DHBP_synth_RibB-like_a/b_dom"/>
</dbReference>
<comment type="similarity">
    <text evidence="2">Belongs to the SUA5 family.</text>
</comment>
<dbReference type="SUPFAM" id="SSF55821">
    <property type="entry name" value="YrdC/RibB"/>
    <property type="match status" value="1"/>
</dbReference>
<sequence>MAIAVIANETGAIDELNHKRYQFLLMSSISALAIWLGDSESSTSNSKCRIFESNPSIRERSSTASPARRAFGVSLRCTLSARSIAPFQKYFSNDKTCVPILLCARAISFATAATSFSKPDTFADAVPLTVTMASESPQLDTRTLVIDPRDIGEITAPTWQEGEHAWIQDWSLKLNGSKSARHLQDAARQIRETDIPVAFPTETVYGLGADATRDSAVKGIFAAKRRPADNPLIVHFSSVQQLRDILMPASGSTVDPIPEIYRPLIAKFWPGPLTILLQLPTPSPFAPSVNATLPTFGARIPSNPIALALIHLAGTPVAAPSANASTRPSPTSADHVVEDLKGRINTVLDGGPCAVGVESTVVDGLSVPPVVLRPGGVSLEELRQCKGWENTKVAYKDQAQDEKPRAPGMKYRHYSPKASVYLYEHGEDGPPSWDTVKDWMGEQRRVGFVTTKTWGDSELFRGARTQTEDQASRVISSNNGIVSTPQDTASRNPMSTLLSSLAPVPVATLVGSPIANCDVWLVELGPGNDDIARGLFSALRELDRKGVATIFVEGIDDEDGDTAAAIMNRLRKAAIK</sequence>
<keyword evidence="16" id="KW-1185">Reference proteome</keyword>
<evidence type="ECO:0000256" key="5">
    <source>
        <dbReference type="ARBA" id="ARBA00022490"/>
    </source>
</evidence>
<evidence type="ECO:0000256" key="9">
    <source>
        <dbReference type="ARBA" id="ARBA00022741"/>
    </source>
</evidence>
<evidence type="ECO:0000256" key="10">
    <source>
        <dbReference type="ARBA" id="ARBA00022840"/>
    </source>
</evidence>
<dbReference type="GO" id="GO:0006450">
    <property type="term" value="P:regulation of translational fidelity"/>
    <property type="evidence" value="ECO:0007669"/>
    <property type="project" value="TreeGrafter"/>
</dbReference>
<keyword evidence="7" id="KW-0819">tRNA processing</keyword>
<organism evidence="15 16">
    <name type="scientific">Microthyrium microscopicum</name>
    <dbReference type="NCBI Taxonomy" id="703497"/>
    <lineage>
        <taxon>Eukaryota</taxon>
        <taxon>Fungi</taxon>
        <taxon>Dikarya</taxon>
        <taxon>Ascomycota</taxon>
        <taxon>Pezizomycotina</taxon>
        <taxon>Dothideomycetes</taxon>
        <taxon>Dothideomycetes incertae sedis</taxon>
        <taxon>Microthyriales</taxon>
        <taxon>Microthyriaceae</taxon>
        <taxon>Microthyrium</taxon>
    </lineage>
</organism>
<dbReference type="InterPro" id="IPR005145">
    <property type="entry name" value="Sua5_C"/>
</dbReference>
<dbReference type="Gene3D" id="3.40.50.11030">
    <property type="entry name" value="Threonylcarbamoyl-AMP synthase, C-terminal domain"/>
    <property type="match status" value="1"/>
</dbReference>
<dbReference type="GO" id="GO:0003725">
    <property type="term" value="F:double-stranded RNA binding"/>
    <property type="evidence" value="ECO:0007669"/>
    <property type="project" value="InterPro"/>
</dbReference>
<evidence type="ECO:0000256" key="7">
    <source>
        <dbReference type="ARBA" id="ARBA00022694"/>
    </source>
</evidence>
<dbReference type="PANTHER" id="PTHR17490">
    <property type="entry name" value="SUA5"/>
    <property type="match status" value="1"/>
</dbReference>
<reference evidence="15" key="1">
    <citation type="journal article" date="2020" name="Stud. Mycol.">
        <title>101 Dothideomycetes genomes: a test case for predicting lifestyles and emergence of pathogens.</title>
        <authorList>
            <person name="Haridas S."/>
            <person name="Albert R."/>
            <person name="Binder M."/>
            <person name="Bloem J."/>
            <person name="Labutti K."/>
            <person name="Salamov A."/>
            <person name="Andreopoulos B."/>
            <person name="Baker S."/>
            <person name="Barry K."/>
            <person name="Bills G."/>
            <person name="Bluhm B."/>
            <person name="Cannon C."/>
            <person name="Castanera R."/>
            <person name="Culley D."/>
            <person name="Daum C."/>
            <person name="Ezra D."/>
            <person name="Gonzalez J."/>
            <person name="Henrissat B."/>
            <person name="Kuo A."/>
            <person name="Liang C."/>
            <person name="Lipzen A."/>
            <person name="Lutzoni F."/>
            <person name="Magnuson J."/>
            <person name="Mondo S."/>
            <person name="Nolan M."/>
            <person name="Ohm R."/>
            <person name="Pangilinan J."/>
            <person name="Park H.-J."/>
            <person name="Ramirez L."/>
            <person name="Alfaro M."/>
            <person name="Sun H."/>
            <person name="Tritt A."/>
            <person name="Yoshinaga Y."/>
            <person name="Zwiers L.-H."/>
            <person name="Turgeon B."/>
            <person name="Goodwin S."/>
            <person name="Spatafora J."/>
            <person name="Crous P."/>
            <person name="Grigoriev I."/>
        </authorList>
    </citation>
    <scope>NUCLEOTIDE SEQUENCE</scope>
    <source>
        <strain evidence="15">CBS 115976</strain>
    </source>
</reference>
<dbReference type="NCBIfam" id="TIGR00057">
    <property type="entry name" value="L-threonylcarbamoyladenylate synthase"/>
    <property type="match status" value="1"/>
</dbReference>
<keyword evidence="6" id="KW-0808">Transferase</keyword>
<feature type="domain" description="YrdC-like" evidence="14">
    <location>
        <begin position="180"/>
        <end position="377"/>
    </location>
</feature>
<dbReference type="InterPro" id="IPR038385">
    <property type="entry name" value="Sua5/YwlC_C"/>
</dbReference>
<comment type="subcellular location">
    <subcellularLocation>
        <location evidence="1">Cytoplasm</location>
    </subcellularLocation>
</comment>
<evidence type="ECO:0000256" key="12">
    <source>
        <dbReference type="ARBA" id="ARBA00048366"/>
    </source>
</evidence>
<keyword evidence="5" id="KW-0963">Cytoplasm</keyword>
<comment type="function">
    <text evidence="13">Required for the formation of a threonylcarbamoyl group on adenosine at position 37 (t(6)A37) in tRNAs that read codons beginning with adenine. Likely catalyzes the conversion of L-threonine, HCO(3)(-)/CO(2) and ATP to give threonylcarbamoyl-AMP (TC-AMP) as the acyladenylate intermediate, with the release of diphosphate. Required for normal translation, by ensuring translation fidelity at the level of codon recognition, appropriate translation initiation selection and maintenance of reading frame. Also involved in telomere replication. Binds to single-stranded telomeric (ssTG) DNA and positively regulates telomere length.</text>
</comment>
<dbReference type="Gene3D" id="3.90.870.10">
    <property type="entry name" value="DHBP synthase"/>
    <property type="match status" value="1"/>
</dbReference>
<dbReference type="EC" id="2.7.7.87" evidence="3"/>
<accession>A0A6A6UFW2</accession>
<dbReference type="InterPro" id="IPR006070">
    <property type="entry name" value="Sua5-like_dom"/>
</dbReference>
<evidence type="ECO:0000313" key="15">
    <source>
        <dbReference type="EMBL" id="KAF2671169.1"/>
    </source>
</evidence>
<evidence type="ECO:0000256" key="6">
    <source>
        <dbReference type="ARBA" id="ARBA00022679"/>
    </source>
</evidence>
<dbReference type="GO" id="GO:0005737">
    <property type="term" value="C:cytoplasm"/>
    <property type="evidence" value="ECO:0007669"/>
    <property type="project" value="UniProtKB-SubCell"/>
</dbReference>
<evidence type="ECO:0000256" key="11">
    <source>
        <dbReference type="ARBA" id="ARBA00029774"/>
    </source>
</evidence>
<proteinExistence type="inferred from homology"/>
<dbReference type="GO" id="GO:0002949">
    <property type="term" value="P:tRNA threonylcarbamoyladenosine modification"/>
    <property type="evidence" value="ECO:0007669"/>
    <property type="project" value="UniProtKB-ARBA"/>
</dbReference>
<evidence type="ECO:0000256" key="2">
    <source>
        <dbReference type="ARBA" id="ARBA00007663"/>
    </source>
</evidence>
<evidence type="ECO:0000256" key="4">
    <source>
        <dbReference type="ARBA" id="ARBA00015492"/>
    </source>
</evidence>
<dbReference type="FunFam" id="3.90.870.10:FF:000008">
    <property type="entry name" value="Threonylcarbamoyl-AMP synthase"/>
    <property type="match status" value="1"/>
</dbReference>
<dbReference type="OrthoDB" id="412787at2759"/>
<keyword evidence="10" id="KW-0067">ATP-binding</keyword>
<keyword evidence="9" id="KW-0547">Nucleotide-binding</keyword>